<accession>A0A0D4CP01</accession>
<keyword evidence="5" id="KW-0614">Plasmid</keyword>
<dbReference type="PANTHER" id="PTHR30231">
    <property type="entry name" value="DNA POLYMERASE III SUBUNIT EPSILON"/>
    <property type="match status" value="1"/>
</dbReference>
<feature type="domain" description="Exonuclease" evidence="4">
    <location>
        <begin position="6"/>
        <end position="180"/>
    </location>
</feature>
<proteinExistence type="predicted"/>
<dbReference type="Proteomes" id="UP000003645">
    <property type="component" value="Plasmid pLM1"/>
</dbReference>
<evidence type="ECO:0000313" key="5">
    <source>
        <dbReference type="EMBL" id="AJT51601.1"/>
    </source>
</evidence>
<evidence type="ECO:0000259" key="4">
    <source>
        <dbReference type="SMART" id="SM00479"/>
    </source>
</evidence>
<dbReference type="GO" id="GO:0003676">
    <property type="term" value="F:nucleic acid binding"/>
    <property type="evidence" value="ECO:0007669"/>
    <property type="project" value="InterPro"/>
</dbReference>
<reference evidence="5 6" key="1">
    <citation type="journal article" date="2012" name="J. Bacteriol.">
        <title>Genome sequence of Lactobacillus mucosae LM1, isolated from piglet feces.</title>
        <authorList>
            <person name="Lee J.H."/>
            <person name="Valeriano V.D."/>
            <person name="Shin Y.R."/>
            <person name="Chae J.P."/>
            <person name="Kim G.B."/>
            <person name="Ham J.S."/>
            <person name="Chun J."/>
            <person name="Kang D.K."/>
        </authorList>
    </citation>
    <scope>NUCLEOTIDE SEQUENCE [LARGE SCALE GENOMIC DNA]</scope>
    <source>
        <strain evidence="5 6">LM1</strain>
        <plasmid evidence="5">pLM1</plasmid>
    </source>
</reference>
<dbReference type="OrthoDB" id="9776650at2"/>
<keyword evidence="3" id="KW-0269">Exonuclease</keyword>
<protein>
    <recommendedName>
        <fullName evidence="4">Exonuclease domain-containing protein</fullName>
    </recommendedName>
</protein>
<dbReference type="InterPro" id="IPR013520">
    <property type="entry name" value="Ribonucl_H"/>
</dbReference>
<name>A0A0D4CP01_LIMMU</name>
<evidence type="ECO:0000256" key="1">
    <source>
        <dbReference type="ARBA" id="ARBA00022722"/>
    </source>
</evidence>
<dbReference type="KEGG" id="lmu:LBLM1_11275"/>
<dbReference type="RefSeq" id="WP_006501017.1">
    <property type="nucleotide sequence ID" value="NZ_CP011014.1"/>
</dbReference>
<dbReference type="SUPFAM" id="SSF53098">
    <property type="entry name" value="Ribonuclease H-like"/>
    <property type="match status" value="1"/>
</dbReference>
<dbReference type="EMBL" id="CP011014">
    <property type="protein sequence ID" value="AJT51601.1"/>
    <property type="molecule type" value="Genomic_DNA"/>
</dbReference>
<dbReference type="PANTHER" id="PTHR30231:SF4">
    <property type="entry name" value="PROTEIN NEN2"/>
    <property type="match status" value="1"/>
</dbReference>
<keyword evidence="1" id="KW-0540">Nuclease</keyword>
<dbReference type="SMART" id="SM00479">
    <property type="entry name" value="EXOIII"/>
    <property type="match status" value="1"/>
</dbReference>
<dbReference type="Gene3D" id="3.30.420.10">
    <property type="entry name" value="Ribonuclease H-like superfamily/Ribonuclease H"/>
    <property type="match status" value="1"/>
</dbReference>
<evidence type="ECO:0000313" key="6">
    <source>
        <dbReference type="Proteomes" id="UP000003645"/>
    </source>
</evidence>
<dbReference type="InterPro" id="IPR036397">
    <property type="entry name" value="RNaseH_sf"/>
</dbReference>
<gene>
    <name evidence="5" type="ORF">LBLM1_11275</name>
</gene>
<dbReference type="CDD" id="cd06127">
    <property type="entry name" value="DEDDh"/>
    <property type="match status" value="1"/>
</dbReference>
<dbReference type="AlphaFoldDB" id="A0A0D4CP01"/>
<keyword evidence="2" id="KW-0378">Hydrolase</keyword>
<dbReference type="InterPro" id="IPR012337">
    <property type="entry name" value="RNaseH-like_sf"/>
</dbReference>
<dbReference type="Pfam" id="PF00929">
    <property type="entry name" value="RNase_T"/>
    <property type="match status" value="1"/>
</dbReference>
<organism evidence="5 6">
    <name type="scientific">Limosilactobacillus mucosae LM1</name>
    <dbReference type="NCBI Taxonomy" id="1130798"/>
    <lineage>
        <taxon>Bacteria</taxon>
        <taxon>Bacillati</taxon>
        <taxon>Bacillota</taxon>
        <taxon>Bacilli</taxon>
        <taxon>Lactobacillales</taxon>
        <taxon>Lactobacillaceae</taxon>
        <taxon>Limosilactobacillus</taxon>
    </lineage>
</organism>
<dbReference type="HOGENOM" id="CLU_047806_13_0_9"/>
<sequence length="190" mass="22095">MIDLSKVISYDIETTGLSPKDDDIIQLAIVDGYGNELFNHYFKPKHNINAEAESVNHLDFEKLQQEQPFVWYMNEVQTIFCKADLLLGYNQLDFDNCFLQYNGIDLVYKPSIDVKQMVAEEWKLDNVKQKWHHSPYHRFHLSEAASMTGYDWGKGQAHDALADAKATAHVYRKLAKQNDETDKVYLNMDK</sequence>
<evidence type="ECO:0000256" key="2">
    <source>
        <dbReference type="ARBA" id="ARBA00022801"/>
    </source>
</evidence>
<keyword evidence="6" id="KW-1185">Reference proteome</keyword>
<geneLocation type="plasmid" evidence="5 6">
    <name>pLM1</name>
</geneLocation>
<dbReference type="GO" id="GO:0008408">
    <property type="term" value="F:3'-5' exonuclease activity"/>
    <property type="evidence" value="ECO:0007669"/>
    <property type="project" value="TreeGrafter"/>
</dbReference>
<evidence type="ECO:0000256" key="3">
    <source>
        <dbReference type="ARBA" id="ARBA00022839"/>
    </source>
</evidence>